<dbReference type="GO" id="GO:0005886">
    <property type="term" value="C:plasma membrane"/>
    <property type="evidence" value="ECO:0007669"/>
    <property type="project" value="UniProtKB-SubCell"/>
</dbReference>
<evidence type="ECO:0000256" key="4">
    <source>
        <dbReference type="ARBA" id="ARBA00023136"/>
    </source>
</evidence>
<keyword evidence="3 5" id="KW-1133">Transmembrane helix</keyword>
<evidence type="ECO:0000313" key="7">
    <source>
        <dbReference type="Proteomes" id="UP000271227"/>
    </source>
</evidence>
<comment type="subcellular location">
    <subcellularLocation>
        <location evidence="5">Cell inner membrane</location>
        <topology evidence="5">Multi-pass membrane protein</topology>
    </subcellularLocation>
</comment>
<dbReference type="OrthoDB" id="9788219at2"/>
<dbReference type="PANTHER" id="PTHR36917">
    <property type="entry name" value="INTRACELLULAR SEPTATION PROTEIN A-RELATED"/>
    <property type="match status" value="1"/>
</dbReference>
<dbReference type="PANTHER" id="PTHR36917:SF1">
    <property type="entry name" value="INNER MEMBRANE-SPANNING PROTEIN YCIB"/>
    <property type="match status" value="1"/>
</dbReference>
<dbReference type="FunCoup" id="A0A3M0C5D9">
    <property type="interactions" value="70"/>
</dbReference>
<dbReference type="Proteomes" id="UP000271227">
    <property type="component" value="Unassembled WGS sequence"/>
</dbReference>
<comment type="caution">
    <text evidence="6">The sequence shown here is derived from an EMBL/GenBank/DDBJ whole genome shotgun (WGS) entry which is preliminary data.</text>
</comment>
<proteinExistence type="inferred from homology"/>
<protein>
    <recommendedName>
        <fullName evidence="5">Inner membrane-spanning protein YciB</fullName>
    </recommendedName>
</protein>
<keyword evidence="1 5" id="KW-1003">Cell membrane</keyword>
<feature type="transmembrane region" description="Helical" evidence="5">
    <location>
        <begin position="150"/>
        <end position="168"/>
    </location>
</feature>
<feature type="transmembrane region" description="Helical" evidence="5">
    <location>
        <begin position="109"/>
        <end position="129"/>
    </location>
</feature>
<comment type="similarity">
    <text evidence="5">Belongs to the YciB family.</text>
</comment>
<feature type="transmembrane region" description="Helical" evidence="5">
    <location>
        <begin position="39"/>
        <end position="64"/>
    </location>
</feature>
<dbReference type="AlphaFoldDB" id="A0A3M0C5D9"/>
<dbReference type="Pfam" id="PF04279">
    <property type="entry name" value="IspA"/>
    <property type="match status" value="1"/>
</dbReference>
<dbReference type="RefSeq" id="WP_121940169.1">
    <property type="nucleotide sequence ID" value="NZ_REFR01000015.1"/>
</dbReference>
<evidence type="ECO:0000256" key="3">
    <source>
        <dbReference type="ARBA" id="ARBA00022989"/>
    </source>
</evidence>
<keyword evidence="4 5" id="KW-0472">Membrane</keyword>
<sequence length="209" mass="22877">MTDDDNTPRPAAPGSRASDAVAAKAPSVPVKLAIELGPLIVFFAAFQWGGLMVATAAFMVAMVAAMGTSWLMTRHVAPMLWVSFVIVMVMGSLTLYFADETFVKMKPTLVNLIFSTVLIVGLVTGRPLLKTVLASGLPPMAEQGWVVMTRNWALFFAAMAVLNELVWRSQTTDVWVNFKTFGYLPITLVFALLQTPVIARYQLDDDSRD</sequence>
<comment type="function">
    <text evidence="5">Plays a role in cell envelope biogenesis, maintenance of cell envelope integrity and membrane homeostasis.</text>
</comment>
<keyword evidence="7" id="KW-1185">Reference proteome</keyword>
<evidence type="ECO:0000256" key="1">
    <source>
        <dbReference type="ARBA" id="ARBA00022475"/>
    </source>
</evidence>
<dbReference type="InParanoid" id="A0A3M0C5D9"/>
<dbReference type="HAMAP" id="MF_00189">
    <property type="entry name" value="YciB"/>
    <property type="match status" value="1"/>
</dbReference>
<dbReference type="NCBIfam" id="NF001323">
    <property type="entry name" value="PRK00259.1-1"/>
    <property type="match status" value="1"/>
</dbReference>
<reference evidence="6 7" key="1">
    <citation type="submission" date="2018-10" db="EMBL/GenBank/DDBJ databases">
        <title>Genomic Encyclopedia of Archaeal and Bacterial Type Strains, Phase II (KMG-II): from individual species to whole genera.</title>
        <authorList>
            <person name="Goeker M."/>
        </authorList>
    </citation>
    <scope>NUCLEOTIDE SEQUENCE [LARGE SCALE GENOMIC DNA]</scope>
    <source>
        <strain evidence="6 7">DSM 25217</strain>
    </source>
</reference>
<gene>
    <name evidence="5" type="primary">yciB</name>
    <name evidence="6" type="ORF">BXY39_3548</name>
</gene>
<keyword evidence="5" id="KW-0997">Cell inner membrane</keyword>
<keyword evidence="2 5" id="KW-0812">Transmembrane</keyword>
<evidence type="ECO:0000256" key="2">
    <source>
        <dbReference type="ARBA" id="ARBA00022692"/>
    </source>
</evidence>
<organism evidence="6 7">
    <name type="scientific">Eilatimonas milleporae</name>
    <dbReference type="NCBI Taxonomy" id="911205"/>
    <lineage>
        <taxon>Bacteria</taxon>
        <taxon>Pseudomonadati</taxon>
        <taxon>Pseudomonadota</taxon>
        <taxon>Alphaproteobacteria</taxon>
        <taxon>Kordiimonadales</taxon>
        <taxon>Kordiimonadaceae</taxon>
        <taxon>Eilatimonas</taxon>
    </lineage>
</organism>
<feature type="transmembrane region" description="Helical" evidence="5">
    <location>
        <begin position="76"/>
        <end position="97"/>
    </location>
</feature>
<evidence type="ECO:0000313" key="6">
    <source>
        <dbReference type="EMBL" id="RMB02036.1"/>
    </source>
</evidence>
<dbReference type="NCBIfam" id="TIGR00997">
    <property type="entry name" value="ispZ"/>
    <property type="match status" value="1"/>
</dbReference>
<accession>A0A3M0C5D9</accession>
<dbReference type="InterPro" id="IPR006008">
    <property type="entry name" value="YciB"/>
</dbReference>
<evidence type="ECO:0000256" key="5">
    <source>
        <dbReference type="HAMAP-Rule" id="MF_00189"/>
    </source>
</evidence>
<dbReference type="EMBL" id="REFR01000015">
    <property type="protein sequence ID" value="RMB02036.1"/>
    <property type="molecule type" value="Genomic_DNA"/>
</dbReference>
<feature type="transmembrane region" description="Helical" evidence="5">
    <location>
        <begin position="180"/>
        <end position="199"/>
    </location>
</feature>
<name>A0A3M0C5D9_9PROT</name>